<evidence type="ECO:0000256" key="1">
    <source>
        <dbReference type="ARBA" id="ARBA00023015"/>
    </source>
</evidence>
<sequence>MSKVDIKSIAKALNLSKSTVSRAFQSNSDINANTRSRILAYANEVNYRPNHYASNLREQKSKTIAVVVPELENNYFTQIIKGAEQIAKEAGYHTLVYATDDNVCKEREFVTSISNGKVDGVLMSVVGEGHDHSYLFNIDLVKMPIVFFDRLYDDVAIPGITTDDYQSSFEATEHLIQEGCKSIAFLVIDKDHSIGKERCMGYTDALKKHQLPVREELIVNCSNSYTENFVIITDLLTTDKPDAVFASVERLAFSTYYVCNHLGVSIPDQVKVVAFSSLQIAELLSPPLSTIVQPAEQIGREAARLLLKNLKNPNLTPSTDQIVLKSELKIRKSSQG</sequence>
<dbReference type="InterPro" id="IPR000843">
    <property type="entry name" value="HTH_LacI"/>
</dbReference>
<keyword evidence="2" id="KW-0238">DNA-binding</keyword>
<dbReference type="Gene3D" id="1.10.260.40">
    <property type="entry name" value="lambda repressor-like DNA-binding domains"/>
    <property type="match status" value="1"/>
</dbReference>
<organism evidence="5 6">
    <name type="scientific">Sphingobacterium alimentarium</name>
    <dbReference type="NCBI Taxonomy" id="797292"/>
    <lineage>
        <taxon>Bacteria</taxon>
        <taxon>Pseudomonadati</taxon>
        <taxon>Bacteroidota</taxon>
        <taxon>Sphingobacteriia</taxon>
        <taxon>Sphingobacteriales</taxon>
        <taxon>Sphingobacteriaceae</taxon>
        <taxon>Sphingobacterium</taxon>
    </lineage>
</organism>
<dbReference type="GO" id="GO:0000976">
    <property type="term" value="F:transcription cis-regulatory region binding"/>
    <property type="evidence" value="ECO:0007669"/>
    <property type="project" value="TreeGrafter"/>
</dbReference>
<dbReference type="PANTHER" id="PTHR30146:SF109">
    <property type="entry name" value="HTH-TYPE TRANSCRIPTIONAL REGULATOR GALS"/>
    <property type="match status" value="1"/>
</dbReference>
<dbReference type="Gene3D" id="3.40.50.2300">
    <property type="match status" value="2"/>
</dbReference>
<dbReference type="EMBL" id="SMBZ01000002">
    <property type="protein sequence ID" value="TCV20439.1"/>
    <property type="molecule type" value="Genomic_DNA"/>
</dbReference>
<protein>
    <submittedName>
        <fullName evidence="5">LacI family transcriptional regulator</fullName>
    </submittedName>
</protein>
<dbReference type="SMART" id="SM00354">
    <property type="entry name" value="HTH_LACI"/>
    <property type="match status" value="1"/>
</dbReference>
<evidence type="ECO:0000256" key="3">
    <source>
        <dbReference type="ARBA" id="ARBA00023163"/>
    </source>
</evidence>
<reference evidence="5 6" key="1">
    <citation type="submission" date="2019-03" db="EMBL/GenBank/DDBJ databases">
        <title>Genomic Encyclopedia of Type Strains, Phase IV (KMG-IV): sequencing the most valuable type-strain genomes for metagenomic binning, comparative biology and taxonomic classification.</title>
        <authorList>
            <person name="Goeker M."/>
        </authorList>
    </citation>
    <scope>NUCLEOTIDE SEQUENCE [LARGE SCALE GENOMIC DNA]</scope>
    <source>
        <strain evidence="5 6">DSM 22362</strain>
    </source>
</reference>
<dbReference type="Proteomes" id="UP000295197">
    <property type="component" value="Unassembled WGS sequence"/>
</dbReference>
<evidence type="ECO:0000259" key="4">
    <source>
        <dbReference type="PROSITE" id="PS50932"/>
    </source>
</evidence>
<keyword evidence="1" id="KW-0805">Transcription regulation</keyword>
<dbReference type="CDD" id="cd06267">
    <property type="entry name" value="PBP1_LacI_sugar_binding-like"/>
    <property type="match status" value="1"/>
</dbReference>
<dbReference type="PANTHER" id="PTHR30146">
    <property type="entry name" value="LACI-RELATED TRANSCRIPTIONAL REPRESSOR"/>
    <property type="match status" value="1"/>
</dbReference>
<dbReference type="Pfam" id="PF00532">
    <property type="entry name" value="Peripla_BP_1"/>
    <property type="match status" value="1"/>
</dbReference>
<name>A0A4R3W0E0_9SPHI</name>
<dbReference type="SUPFAM" id="SSF47413">
    <property type="entry name" value="lambda repressor-like DNA-binding domains"/>
    <property type="match status" value="1"/>
</dbReference>
<dbReference type="PROSITE" id="PS50932">
    <property type="entry name" value="HTH_LACI_2"/>
    <property type="match status" value="1"/>
</dbReference>
<accession>A0A4R3W0E0</accession>
<gene>
    <name evidence="5" type="ORF">EDC17_1002152</name>
</gene>
<dbReference type="InterPro" id="IPR001761">
    <property type="entry name" value="Peripla_BP/Lac1_sug-bd_dom"/>
</dbReference>
<dbReference type="InterPro" id="IPR028082">
    <property type="entry name" value="Peripla_BP_I"/>
</dbReference>
<keyword evidence="6" id="KW-1185">Reference proteome</keyword>
<evidence type="ECO:0000313" key="6">
    <source>
        <dbReference type="Proteomes" id="UP000295197"/>
    </source>
</evidence>
<dbReference type="CDD" id="cd01392">
    <property type="entry name" value="HTH_LacI"/>
    <property type="match status" value="1"/>
</dbReference>
<dbReference type="SUPFAM" id="SSF53822">
    <property type="entry name" value="Periplasmic binding protein-like I"/>
    <property type="match status" value="1"/>
</dbReference>
<keyword evidence="3" id="KW-0804">Transcription</keyword>
<proteinExistence type="predicted"/>
<dbReference type="RefSeq" id="WP_132776264.1">
    <property type="nucleotide sequence ID" value="NZ_SMBZ01000002.1"/>
</dbReference>
<dbReference type="Pfam" id="PF00356">
    <property type="entry name" value="LacI"/>
    <property type="match status" value="1"/>
</dbReference>
<comment type="caution">
    <text evidence="5">The sequence shown here is derived from an EMBL/GenBank/DDBJ whole genome shotgun (WGS) entry which is preliminary data.</text>
</comment>
<feature type="domain" description="HTH lacI-type" evidence="4">
    <location>
        <begin position="4"/>
        <end position="58"/>
    </location>
</feature>
<dbReference type="GO" id="GO:0003700">
    <property type="term" value="F:DNA-binding transcription factor activity"/>
    <property type="evidence" value="ECO:0007669"/>
    <property type="project" value="TreeGrafter"/>
</dbReference>
<dbReference type="OrthoDB" id="9803256at2"/>
<evidence type="ECO:0000256" key="2">
    <source>
        <dbReference type="ARBA" id="ARBA00023125"/>
    </source>
</evidence>
<evidence type="ECO:0000313" key="5">
    <source>
        <dbReference type="EMBL" id="TCV20439.1"/>
    </source>
</evidence>
<dbReference type="AlphaFoldDB" id="A0A4R3W0E0"/>
<dbReference type="InterPro" id="IPR010982">
    <property type="entry name" value="Lambda_DNA-bd_dom_sf"/>
</dbReference>